<protein>
    <submittedName>
        <fullName evidence="1">Uncharacterized protein</fullName>
    </submittedName>
</protein>
<keyword evidence="2" id="KW-1185">Reference proteome</keyword>
<evidence type="ECO:0000313" key="2">
    <source>
        <dbReference type="Proteomes" id="UP001054945"/>
    </source>
</evidence>
<evidence type="ECO:0000313" key="1">
    <source>
        <dbReference type="EMBL" id="GIY54268.1"/>
    </source>
</evidence>
<gene>
    <name evidence="1" type="ORF">CEXT_221381</name>
</gene>
<dbReference type="EMBL" id="BPLR01012489">
    <property type="protein sequence ID" value="GIY54268.1"/>
    <property type="molecule type" value="Genomic_DNA"/>
</dbReference>
<organism evidence="1 2">
    <name type="scientific">Caerostris extrusa</name>
    <name type="common">Bark spider</name>
    <name type="synonym">Caerostris bankana</name>
    <dbReference type="NCBI Taxonomy" id="172846"/>
    <lineage>
        <taxon>Eukaryota</taxon>
        <taxon>Metazoa</taxon>
        <taxon>Ecdysozoa</taxon>
        <taxon>Arthropoda</taxon>
        <taxon>Chelicerata</taxon>
        <taxon>Arachnida</taxon>
        <taxon>Araneae</taxon>
        <taxon>Araneomorphae</taxon>
        <taxon>Entelegynae</taxon>
        <taxon>Araneoidea</taxon>
        <taxon>Araneidae</taxon>
        <taxon>Caerostris</taxon>
    </lineage>
</organism>
<sequence length="80" mass="9342">MGKHLGNFRNLSQSSVFQSWARQEEKRPLRDLFGKWYCNACLLMKRLLLRDSVAKRVFLVTKSFSFGAGATIFQLNQRPF</sequence>
<proteinExistence type="predicted"/>
<name>A0AAV4U934_CAEEX</name>
<accession>A0AAV4U934</accession>
<comment type="caution">
    <text evidence="1">The sequence shown here is derived from an EMBL/GenBank/DDBJ whole genome shotgun (WGS) entry which is preliminary data.</text>
</comment>
<reference evidence="1 2" key="1">
    <citation type="submission" date="2021-06" db="EMBL/GenBank/DDBJ databases">
        <title>Caerostris extrusa draft genome.</title>
        <authorList>
            <person name="Kono N."/>
            <person name="Arakawa K."/>
        </authorList>
    </citation>
    <scope>NUCLEOTIDE SEQUENCE [LARGE SCALE GENOMIC DNA]</scope>
</reference>
<dbReference type="AlphaFoldDB" id="A0AAV4U934"/>
<dbReference type="Proteomes" id="UP001054945">
    <property type="component" value="Unassembled WGS sequence"/>
</dbReference>